<dbReference type="OrthoDB" id="9799631at2"/>
<evidence type="ECO:0000256" key="4">
    <source>
        <dbReference type="ARBA" id="ARBA00022989"/>
    </source>
</evidence>
<feature type="transmembrane region" description="Helical" evidence="10">
    <location>
        <begin position="96"/>
        <end position="116"/>
    </location>
</feature>
<evidence type="ECO:0000313" key="14">
    <source>
        <dbReference type="Proteomes" id="UP000051521"/>
    </source>
</evidence>
<name>I7LG41_9LACO</name>
<dbReference type="EMBL" id="AYZO01000001">
    <property type="protein sequence ID" value="KRN14803.1"/>
    <property type="molecule type" value="Genomic_DNA"/>
</dbReference>
<evidence type="ECO:0000256" key="1">
    <source>
        <dbReference type="ARBA" id="ARBA00004651"/>
    </source>
</evidence>
<keyword evidence="4 10" id="KW-1133">Transmembrane helix</keyword>
<sequence length="125" mass="13541">MEELKKYLSVGVFAFLGGSLRAILAASYSFMGTLIANLTGCFILAFLTYFLLEYPRLAPWLTVGLGSGFVGAYTTFSSFNLDTYKLITTGSINAVGYFIATVILGFLIAYLGTVCGQKMGRKVLK</sequence>
<comment type="caution">
    <text evidence="11">The sequence shown here is derived from an EMBL/GenBank/DDBJ whole genome shotgun (WGS) entry which is preliminary data.</text>
</comment>
<keyword evidence="10" id="KW-0406">Ion transport</keyword>
<dbReference type="STRING" id="1423751.FC38_GL000096"/>
<reference evidence="12 14" key="2">
    <citation type="journal article" date="2015" name="Genome Announc.">
        <title>Expanding the biotechnology potential of lactobacilli through comparative genomics of 213 strains and associated genera.</title>
        <authorList>
            <person name="Sun Z."/>
            <person name="Harris H.M."/>
            <person name="McCann A."/>
            <person name="Guo C."/>
            <person name="Argimon S."/>
            <person name="Zhang W."/>
            <person name="Yang X."/>
            <person name="Jeffery I.B."/>
            <person name="Cooney J.C."/>
            <person name="Kagawa T.F."/>
            <person name="Liu W."/>
            <person name="Song Y."/>
            <person name="Salvetti E."/>
            <person name="Wrobel A."/>
            <person name="Rasinkangas P."/>
            <person name="Parkhill J."/>
            <person name="Rea M.C."/>
            <person name="O'Sullivan O."/>
            <person name="Ritari J."/>
            <person name="Douillard F.P."/>
            <person name="Paul Ross R."/>
            <person name="Yang R."/>
            <person name="Briner A.E."/>
            <person name="Felis G.E."/>
            <person name="de Vos W.M."/>
            <person name="Barrangou R."/>
            <person name="Klaenhammer T.R."/>
            <person name="Caufield P.W."/>
            <person name="Cui Y."/>
            <person name="Zhang H."/>
            <person name="O'Toole P.W."/>
        </authorList>
    </citation>
    <scope>NUCLEOTIDE SEQUENCE [LARGE SCALE GENOMIC DNA]</scope>
    <source>
        <strain evidence="12 14">DSM 23908</strain>
    </source>
</reference>
<keyword evidence="10" id="KW-0813">Transport</keyword>
<dbReference type="PANTHER" id="PTHR28259">
    <property type="entry name" value="FLUORIDE EXPORT PROTEIN 1-RELATED"/>
    <property type="match status" value="1"/>
</dbReference>
<keyword evidence="2 10" id="KW-1003">Cell membrane</keyword>
<gene>
    <name evidence="10" type="primary">fluC</name>
    <name evidence="10" type="synonym">crcB</name>
    <name evidence="11" type="ORF">BN52_03670</name>
    <name evidence="12" type="ORF">FC38_GL000096</name>
</gene>
<proteinExistence type="inferred from homology"/>
<comment type="function">
    <text evidence="9 10">Fluoride-specific ion channel. Important for reducing fluoride concentration in the cell, thus reducing its toxicity.</text>
</comment>
<dbReference type="GO" id="GO:0140114">
    <property type="term" value="P:cellular detoxification of fluoride"/>
    <property type="evidence" value="ECO:0007669"/>
    <property type="project" value="UniProtKB-UniRule"/>
</dbReference>
<dbReference type="EMBL" id="CAKC01000059">
    <property type="protein sequence ID" value="CCI87268.1"/>
    <property type="molecule type" value="Genomic_DNA"/>
</dbReference>
<dbReference type="Proteomes" id="UP000051521">
    <property type="component" value="Unassembled WGS sequence"/>
</dbReference>
<keyword evidence="10" id="KW-0479">Metal-binding</keyword>
<keyword evidence="10" id="KW-0915">Sodium</keyword>
<feature type="transmembrane region" description="Helical" evidence="10">
    <location>
        <begin position="34"/>
        <end position="52"/>
    </location>
</feature>
<dbReference type="GO" id="GO:0005886">
    <property type="term" value="C:plasma membrane"/>
    <property type="evidence" value="ECO:0007669"/>
    <property type="project" value="UniProtKB-SubCell"/>
</dbReference>
<dbReference type="GO" id="GO:0046872">
    <property type="term" value="F:metal ion binding"/>
    <property type="evidence" value="ECO:0007669"/>
    <property type="project" value="UniProtKB-KW"/>
</dbReference>
<evidence type="ECO:0000256" key="6">
    <source>
        <dbReference type="ARBA" id="ARBA00023303"/>
    </source>
</evidence>
<evidence type="ECO:0000313" key="13">
    <source>
        <dbReference type="Proteomes" id="UP000009326"/>
    </source>
</evidence>
<dbReference type="Pfam" id="PF02537">
    <property type="entry name" value="CRCB"/>
    <property type="match status" value="1"/>
</dbReference>
<feature type="binding site" evidence="10">
    <location>
        <position position="71"/>
    </location>
    <ligand>
        <name>Na(+)</name>
        <dbReference type="ChEBI" id="CHEBI:29101"/>
        <note>structural</note>
    </ligand>
</feature>
<evidence type="ECO:0000313" key="11">
    <source>
        <dbReference type="EMBL" id="CCI87268.1"/>
    </source>
</evidence>
<comment type="similarity">
    <text evidence="7 10">Belongs to the fluoride channel Fluc/FEX (TC 1.A.43) family.</text>
</comment>
<evidence type="ECO:0000256" key="10">
    <source>
        <dbReference type="HAMAP-Rule" id="MF_00454"/>
    </source>
</evidence>
<evidence type="ECO:0000256" key="2">
    <source>
        <dbReference type="ARBA" id="ARBA00022475"/>
    </source>
</evidence>
<keyword evidence="6 10" id="KW-0407">Ion channel</keyword>
<dbReference type="GO" id="GO:0062054">
    <property type="term" value="F:fluoride channel activity"/>
    <property type="evidence" value="ECO:0007669"/>
    <property type="project" value="UniProtKB-UniRule"/>
</dbReference>
<dbReference type="RefSeq" id="WP_008473447.1">
    <property type="nucleotide sequence ID" value="NZ_AYZO01000001.1"/>
</dbReference>
<dbReference type="Proteomes" id="UP000009326">
    <property type="component" value="Unassembled WGS sequence"/>
</dbReference>
<dbReference type="InterPro" id="IPR003691">
    <property type="entry name" value="FluC"/>
</dbReference>
<keyword evidence="14" id="KW-1185">Reference proteome</keyword>
<protein>
    <recommendedName>
        <fullName evidence="10">Fluoride-specific ion channel FluC</fullName>
    </recommendedName>
</protein>
<keyword evidence="3 10" id="KW-0812">Transmembrane</keyword>
<accession>I7LG41</accession>
<evidence type="ECO:0000256" key="3">
    <source>
        <dbReference type="ARBA" id="ARBA00022692"/>
    </source>
</evidence>
<feature type="transmembrane region" description="Helical" evidence="10">
    <location>
        <begin position="57"/>
        <end position="76"/>
    </location>
</feature>
<comment type="subcellular location">
    <subcellularLocation>
        <location evidence="1 10">Cell membrane</location>
        <topology evidence="1 10">Multi-pass membrane protein</topology>
    </subcellularLocation>
</comment>
<dbReference type="AlphaFoldDB" id="I7LG41"/>
<evidence type="ECO:0000256" key="7">
    <source>
        <dbReference type="ARBA" id="ARBA00035120"/>
    </source>
</evidence>
<dbReference type="PATRIC" id="fig|1423751.3.peg.99"/>
<feature type="transmembrane region" description="Helical" evidence="10">
    <location>
        <begin position="7"/>
        <end position="28"/>
    </location>
</feature>
<evidence type="ECO:0000256" key="5">
    <source>
        <dbReference type="ARBA" id="ARBA00023136"/>
    </source>
</evidence>
<evidence type="ECO:0000256" key="9">
    <source>
        <dbReference type="ARBA" id="ARBA00049940"/>
    </source>
</evidence>
<comment type="activity regulation">
    <text evidence="10">Na(+) is not transported, but it plays an essential structural role and its presence is essential for fluoride channel function.</text>
</comment>
<organism evidence="11 13">
    <name type="scientific">Lactobacillus gigeriorum DSM 23908 = CRBIP 24.85</name>
    <dbReference type="NCBI Taxonomy" id="1423751"/>
    <lineage>
        <taxon>Bacteria</taxon>
        <taxon>Bacillati</taxon>
        <taxon>Bacillota</taxon>
        <taxon>Bacilli</taxon>
        <taxon>Lactobacillales</taxon>
        <taxon>Lactobacillaceae</taxon>
        <taxon>Lactobacillus</taxon>
    </lineage>
</organism>
<reference evidence="11 13" key="1">
    <citation type="submission" date="2012-06" db="EMBL/GenBank/DDBJ databases">
        <title>Draft genome sequence of Lactobacillus gigeriorum CRBIP 24.85T, isolated from chicken crop.</title>
        <authorList>
            <person name="Cousin S."/>
            <person name="Ma L."/>
            <person name="Creno S."/>
            <person name="Clermont D."/>
            <person name="Loux V."/>
            <person name="Bizet C."/>
            <person name="Bouchier C."/>
        </authorList>
    </citation>
    <scope>NUCLEOTIDE SEQUENCE [LARGE SCALE GENOMIC DNA]</scope>
    <source>
        <strain evidence="13">CRBIP 24.85T</strain>
        <strain evidence="11">Type strain: CRBIP 24.85</strain>
    </source>
</reference>
<keyword evidence="5 10" id="KW-0472">Membrane</keyword>
<dbReference type="PANTHER" id="PTHR28259:SF1">
    <property type="entry name" value="FLUORIDE EXPORT PROTEIN 1-RELATED"/>
    <property type="match status" value="1"/>
</dbReference>
<comment type="catalytic activity">
    <reaction evidence="8">
        <text>fluoride(in) = fluoride(out)</text>
        <dbReference type="Rhea" id="RHEA:76159"/>
        <dbReference type="ChEBI" id="CHEBI:17051"/>
    </reaction>
    <physiologicalReaction direction="left-to-right" evidence="8">
        <dbReference type="Rhea" id="RHEA:76160"/>
    </physiologicalReaction>
</comment>
<evidence type="ECO:0000256" key="8">
    <source>
        <dbReference type="ARBA" id="ARBA00035585"/>
    </source>
</evidence>
<dbReference type="HAMAP" id="MF_00454">
    <property type="entry name" value="FluC"/>
    <property type="match status" value="1"/>
</dbReference>
<evidence type="ECO:0000313" key="12">
    <source>
        <dbReference type="EMBL" id="KRN14803.1"/>
    </source>
</evidence>
<feature type="binding site" evidence="10">
    <location>
        <position position="74"/>
    </location>
    <ligand>
        <name>Na(+)</name>
        <dbReference type="ChEBI" id="CHEBI:29101"/>
        <note>structural</note>
    </ligand>
</feature>